<feature type="compositionally biased region" description="Low complexity" evidence="12">
    <location>
        <begin position="1017"/>
        <end position="1052"/>
    </location>
</feature>
<feature type="compositionally biased region" description="Polar residues" evidence="12">
    <location>
        <begin position="1351"/>
        <end position="1361"/>
    </location>
</feature>
<dbReference type="Pfam" id="PF00069">
    <property type="entry name" value="Pkinase"/>
    <property type="match status" value="1"/>
</dbReference>
<feature type="compositionally biased region" description="Low complexity" evidence="12">
    <location>
        <begin position="950"/>
        <end position="989"/>
    </location>
</feature>
<dbReference type="PROSITE" id="PS50011">
    <property type="entry name" value="PROTEIN_KINASE_DOM"/>
    <property type="match status" value="1"/>
</dbReference>
<feature type="compositionally biased region" description="Polar residues" evidence="12">
    <location>
        <begin position="511"/>
        <end position="528"/>
    </location>
</feature>
<comment type="similarity">
    <text evidence="1">Belongs to the protein kinase superfamily. CMGC Ser/Thr protein kinase family. MNB/DYRK subfamily.</text>
</comment>
<dbReference type="GO" id="GO:0004674">
    <property type="term" value="F:protein serine/threonine kinase activity"/>
    <property type="evidence" value="ECO:0007669"/>
    <property type="project" value="UniProtKB-KW"/>
</dbReference>
<feature type="compositionally biased region" description="Polar residues" evidence="12">
    <location>
        <begin position="1066"/>
        <end position="1075"/>
    </location>
</feature>
<dbReference type="InterPro" id="IPR000719">
    <property type="entry name" value="Prot_kinase_dom"/>
</dbReference>
<feature type="compositionally biased region" description="Polar residues" evidence="12">
    <location>
        <begin position="16"/>
        <end position="29"/>
    </location>
</feature>
<keyword evidence="6 14" id="KW-0418">Kinase</keyword>
<evidence type="ECO:0000256" key="2">
    <source>
        <dbReference type="ARBA" id="ARBA00013203"/>
    </source>
</evidence>
<feature type="compositionally biased region" description="Polar residues" evidence="12">
    <location>
        <begin position="696"/>
        <end position="726"/>
    </location>
</feature>
<feature type="compositionally biased region" description="Basic and acidic residues" evidence="12">
    <location>
        <begin position="370"/>
        <end position="399"/>
    </location>
</feature>
<comment type="catalytic activity">
    <reaction evidence="9">
        <text>L-threonyl-[protein] + ATP = O-phospho-L-threonyl-[protein] + ADP + H(+)</text>
        <dbReference type="Rhea" id="RHEA:46608"/>
        <dbReference type="Rhea" id="RHEA-COMP:11060"/>
        <dbReference type="Rhea" id="RHEA-COMP:11605"/>
        <dbReference type="ChEBI" id="CHEBI:15378"/>
        <dbReference type="ChEBI" id="CHEBI:30013"/>
        <dbReference type="ChEBI" id="CHEBI:30616"/>
        <dbReference type="ChEBI" id="CHEBI:61977"/>
        <dbReference type="ChEBI" id="CHEBI:456216"/>
        <dbReference type="EC" id="2.7.12.1"/>
    </reaction>
</comment>
<dbReference type="EMBL" id="LN483124">
    <property type="protein sequence ID" value="CED82604.1"/>
    <property type="molecule type" value="Genomic_DNA"/>
</dbReference>
<reference evidence="14" key="1">
    <citation type="submission" date="2014-08" db="EMBL/GenBank/DDBJ databases">
        <authorList>
            <person name="Sharma Rahul"/>
            <person name="Thines Marco"/>
        </authorList>
    </citation>
    <scope>NUCLEOTIDE SEQUENCE</scope>
</reference>
<feature type="compositionally biased region" description="Low complexity" evidence="12">
    <location>
        <begin position="1431"/>
        <end position="1465"/>
    </location>
</feature>
<feature type="compositionally biased region" description="Basic and acidic residues" evidence="12">
    <location>
        <begin position="548"/>
        <end position="557"/>
    </location>
</feature>
<feature type="compositionally biased region" description="Basic and acidic residues" evidence="12">
    <location>
        <begin position="274"/>
        <end position="292"/>
    </location>
</feature>
<feature type="binding site" evidence="11">
    <location>
        <position position="1612"/>
    </location>
    <ligand>
        <name>ATP</name>
        <dbReference type="ChEBI" id="CHEBI:30616"/>
    </ligand>
</feature>
<dbReference type="PANTHER" id="PTHR24058:SF22">
    <property type="entry name" value="DUAL SPECIFICITY TYROSINE-PHOSPHORYLATION-REGULATED KINASE 4"/>
    <property type="match status" value="1"/>
</dbReference>
<dbReference type="GO" id="GO:0005524">
    <property type="term" value="F:ATP binding"/>
    <property type="evidence" value="ECO:0007669"/>
    <property type="project" value="UniProtKB-UniRule"/>
</dbReference>
<feature type="compositionally biased region" description="Pro residues" evidence="12">
    <location>
        <begin position="535"/>
        <end position="544"/>
    </location>
</feature>
<keyword evidence="4" id="KW-0808">Transferase</keyword>
<feature type="compositionally biased region" description="Basic and acidic residues" evidence="12">
    <location>
        <begin position="258"/>
        <end position="267"/>
    </location>
</feature>
<feature type="compositionally biased region" description="Polar residues" evidence="12">
    <location>
        <begin position="348"/>
        <end position="360"/>
    </location>
</feature>
<dbReference type="Gene3D" id="1.10.510.10">
    <property type="entry name" value="Transferase(Phosphotransferase) domain 1"/>
    <property type="match status" value="1"/>
</dbReference>
<feature type="compositionally biased region" description="Basic and acidic residues" evidence="12">
    <location>
        <begin position="462"/>
        <end position="472"/>
    </location>
</feature>
<feature type="compositionally biased region" description="Low complexity" evidence="12">
    <location>
        <begin position="1969"/>
        <end position="1978"/>
    </location>
</feature>
<evidence type="ECO:0000256" key="8">
    <source>
        <dbReference type="ARBA" id="ARBA00049003"/>
    </source>
</evidence>
<feature type="compositionally biased region" description="Polar residues" evidence="12">
    <location>
        <begin position="757"/>
        <end position="774"/>
    </location>
</feature>
<feature type="compositionally biased region" description="Polar residues" evidence="12">
    <location>
        <begin position="400"/>
        <end position="414"/>
    </location>
</feature>
<dbReference type="InterPro" id="IPR017441">
    <property type="entry name" value="Protein_kinase_ATP_BS"/>
</dbReference>
<evidence type="ECO:0000256" key="1">
    <source>
        <dbReference type="ARBA" id="ARBA00008867"/>
    </source>
</evidence>
<evidence type="ECO:0000256" key="11">
    <source>
        <dbReference type="PROSITE-ProRule" id="PRU10141"/>
    </source>
</evidence>
<proteinExistence type="inferred from homology"/>
<dbReference type="SUPFAM" id="SSF56112">
    <property type="entry name" value="Protein kinase-like (PK-like)"/>
    <property type="match status" value="1"/>
</dbReference>
<dbReference type="InterPro" id="IPR042521">
    <property type="entry name" value="DYRK"/>
</dbReference>
<evidence type="ECO:0000313" key="14">
    <source>
        <dbReference type="EMBL" id="CED82604.1"/>
    </source>
</evidence>
<evidence type="ECO:0000259" key="13">
    <source>
        <dbReference type="PROSITE" id="PS50011"/>
    </source>
</evidence>
<feature type="compositionally biased region" description="Low complexity" evidence="12">
    <location>
        <begin position="1262"/>
        <end position="1283"/>
    </location>
</feature>
<feature type="compositionally biased region" description="Polar residues" evidence="12">
    <location>
        <begin position="473"/>
        <end position="488"/>
    </location>
</feature>
<dbReference type="GO" id="GO:0005737">
    <property type="term" value="C:cytoplasm"/>
    <property type="evidence" value="ECO:0007669"/>
    <property type="project" value="TreeGrafter"/>
</dbReference>
<evidence type="ECO:0000256" key="7">
    <source>
        <dbReference type="ARBA" id="ARBA00022840"/>
    </source>
</evidence>
<evidence type="ECO:0000256" key="4">
    <source>
        <dbReference type="ARBA" id="ARBA00022679"/>
    </source>
</evidence>
<feature type="compositionally biased region" description="Low complexity" evidence="12">
    <location>
        <begin position="1293"/>
        <end position="1309"/>
    </location>
</feature>
<dbReference type="SMART" id="SM00220">
    <property type="entry name" value="S_TKc"/>
    <property type="match status" value="1"/>
</dbReference>
<feature type="region of interest" description="Disordered" evidence="12">
    <location>
        <begin position="1940"/>
        <end position="1995"/>
    </location>
</feature>
<dbReference type="PROSITE" id="PS00108">
    <property type="entry name" value="PROTEIN_KINASE_ST"/>
    <property type="match status" value="1"/>
</dbReference>
<feature type="region of interest" description="Disordered" evidence="12">
    <location>
        <begin position="1262"/>
        <end position="1465"/>
    </location>
</feature>
<dbReference type="PANTHER" id="PTHR24058">
    <property type="entry name" value="DUAL SPECIFICITY PROTEIN KINASE"/>
    <property type="match status" value="1"/>
</dbReference>
<keyword evidence="5 11" id="KW-0547">Nucleotide-binding</keyword>
<organism evidence="14">
    <name type="scientific">Phaffia rhodozyma</name>
    <name type="common">Yeast</name>
    <name type="synonym">Xanthophyllomyces dendrorhous</name>
    <dbReference type="NCBI Taxonomy" id="264483"/>
    <lineage>
        <taxon>Eukaryota</taxon>
        <taxon>Fungi</taxon>
        <taxon>Dikarya</taxon>
        <taxon>Basidiomycota</taxon>
        <taxon>Agaricomycotina</taxon>
        <taxon>Tremellomycetes</taxon>
        <taxon>Cystofilobasidiales</taxon>
        <taxon>Mrakiaceae</taxon>
        <taxon>Phaffia</taxon>
    </lineage>
</organism>
<feature type="compositionally biased region" description="Polar residues" evidence="12">
    <location>
        <begin position="863"/>
        <end position="907"/>
    </location>
</feature>
<feature type="compositionally biased region" description="Polar residues" evidence="12">
    <location>
        <begin position="1892"/>
        <end position="1909"/>
    </location>
</feature>
<dbReference type="CDD" id="cd14210">
    <property type="entry name" value="PKc_DYRK"/>
    <property type="match status" value="1"/>
</dbReference>
<evidence type="ECO:0000256" key="6">
    <source>
        <dbReference type="ARBA" id="ARBA00022777"/>
    </source>
</evidence>
<feature type="compositionally biased region" description="Polar residues" evidence="12">
    <location>
        <begin position="304"/>
        <end position="316"/>
    </location>
</feature>
<feature type="compositionally biased region" description="Basic and acidic residues" evidence="12">
    <location>
        <begin position="239"/>
        <end position="251"/>
    </location>
</feature>
<name>A0A0F7SPL3_PHARH</name>
<feature type="region of interest" description="Disordered" evidence="12">
    <location>
        <begin position="1"/>
        <end position="920"/>
    </location>
</feature>
<dbReference type="Gene3D" id="3.30.200.20">
    <property type="entry name" value="Phosphorylase Kinase, domain 1"/>
    <property type="match status" value="1"/>
</dbReference>
<accession>A0A0F7SPL3</accession>
<comment type="catalytic activity">
    <reaction evidence="8">
        <text>L-seryl-[protein] + ATP = O-phospho-L-seryl-[protein] + ADP + H(+)</text>
        <dbReference type="Rhea" id="RHEA:17989"/>
        <dbReference type="Rhea" id="RHEA-COMP:9863"/>
        <dbReference type="Rhea" id="RHEA-COMP:11604"/>
        <dbReference type="ChEBI" id="CHEBI:15378"/>
        <dbReference type="ChEBI" id="CHEBI:29999"/>
        <dbReference type="ChEBI" id="CHEBI:30616"/>
        <dbReference type="ChEBI" id="CHEBI:83421"/>
        <dbReference type="ChEBI" id="CHEBI:456216"/>
        <dbReference type="EC" id="2.7.12.1"/>
    </reaction>
</comment>
<feature type="domain" description="Protein kinase" evidence="13">
    <location>
        <begin position="1583"/>
        <end position="1879"/>
    </location>
</feature>
<feature type="compositionally biased region" description="Polar residues" evidence="12">
    <location>
        <begin position="1195"/>
        <end position="1208"/>
    </location>
</feature>
<dbReference type="GO" id="GO:0004712">
    <property type="term" value="F:protein serine/threonine/tyrosine kinase activity"/>
    <property type="evidence" value="ECO:0007669"/>
    <property type="project" value="UniProtKB-EC"/>
</dbReference>
<evidence type="ECO:0000256" key="5">
    <source>
        <dbReference type="ARBA" id="ARBA00022741"/>
    </source>
</evidence>
<dbReference type="EC" id="2.7.12.1" evidence="2"/>
<feature type="compositionally biased region" description="Basic and acidic residues" evidence="12">
    <location>
        <begin position="775"/>
        <end position="786"/>
    </location>
</feature>
<dbReference type="InterPro" id="IPR008271">
    <property type="entry name" value="Ser/Thr_kinase_AS"/>
</dbReference>
<feature type="region of interest" description="Disordered" evidence="12">
    <location>
        <begin position="1010"/>
        <end position="1208"/>
    </location>
</feature>
<evidence type="ECO:0000256" key="10">
    <source>
        <dbReference type="ARBA" id="ARBA00051680"/>
    </source>
</evidence>
<feature type="compositionally biased region" description="Low complexity" evidence="12">
    <location>
        <begin position="840"/>
        <end position="858"/>
    </location>
</feature>
<protein>
    <recommendedName>
        <fullName evidence="2">dual-specificity kinase</fullName>
        <ecNumber evidence="2">2.7.12.1</ecNumber>
    </recommendedName>
</protein>
<feature type="compositionally biased region" description="Polar residues" evidence="12">
    <location>
        <begin position="1179"/>
        <end position="1188"/>
    </location>
</feature>
<keyword evidence="3" id="KW-0723">Serine/threonine-protein kinase</keyword>
<comment type="catalytic activity">
    <reaction evidence="10">
        <text>L-tyrosyl-[protein] + ATP = O-phospho-L-tyrosyl-[protein] + ADP + H(+)</text>
        <dbReference type="Rhea" id="RHEA:10596"/>
        <dbReference type="Rhea" id="RHEA-COMP:10136"/>
        <dbReference type="Rhea" id="RHEA-COMP:20101"/>
        <dbReference type="ChEBI" id="CHEBI:15378"/>
        <dbReference type="ChEBI" id="CHEBI:30616"/>
        <dbReference type="ChEBI" id="CHEBI:46858"/>
        <dbReference type="ChEBI" id="CHEBI:61978"/>
        <dbReference type="ChEBI" id="CHEBI:456216"/>
        <dbReference type="EC" id="2.7.12.1"/>
    </reaction>
</comment>
<dbReference type="InterPro" id="IPR050494">
    <property type="entry name" value="Ser_Thr_dual-spec_kinase"/>
</dbReference>
<keyword evidence="7 11" id="KW-0067">ATP-binding</keyword>
<feature type="compositionally biased region" description="Low complexity" evidence="12">
    <location>
        <begin position="1374"/>
        <end position="1388"/>
    </location>
</feature>
<feature type="compositionally biased region" description="Polar residues" evidence="12">
    <location>
        <begin position="1406"/>
        <end position="1429"/>
    </location>
</feature>
<feature type="compositionally biased region" description="Basic and acidic residues" evidence="12">
    <location>
        <begin position="86"/>
        <end position="101"/>
    </location>
</feature>
<feature type="compositionally biased region" description="Low complexity" evidence="12">
    <location>
        <begin position="329"/>
        <end position="339"/>
    </location>
</feature>
<dbReference type="PROSITE" id="PS00107">
    <property type="entry name" value="PROTEIN_KINASE_ATP"/>
    <property type="match status" value="1"/>
</dbReference>
<feature type="compositionally biased region" description="Low complexity" evidence="12">
    <location>
        <begin position="676"/>
        <end position="695"/>
    </location>
</feature>
<dbReference type="InterPro" id="IPR011009">
    <property type="entry name" value="Kinase-like_dom_sf"/>
</dbReference>
<feature type="compositionally biased region" description="Polar residues" evidence="12">
    <location>
        <begin position="790"/>
        <end position="827"/>
    </location>
</feature>
<sequence length="1995" mass="213547">MIPSPSSRSSREQNASHRISFGPNNTSFASDKDKVNTGPIFSPLLDQAPLSGLTEYAQSSRVDRSGGLSSSVNRRKPAPTALELTSPDRRTRDMVSIRAEDQTSESIRGANPVFKPSPSLPSLVSTSKAVASTAPVSAAKKSEGLPRSSSHQFSSSLQTPLSSALGVLPERSSAMRGEKSRMLTPPSAFPMTPDPPSPSTIDRRGLVGVGELTTPRWANKVGSTIDWSPNPRLRAASSKLEETHGWEHNPDQEMEQISTDRESRSSKGEPSGVESREARAERKTRRFEDDQGQHVLPICDIFETESSQTTPGSSHYTSEQPPRTPPSSSPQVTLSVSSPSHHRLLHNKQGTSPNIGQGSFSPKRFTTGGHKRELSDQFAEDRWGSEGESHLEELAEKENQGVSDSALSIGLSTKHSIESLSPSPLSSAQPSPGGNSILKRESRRTSEGFQLHPSPHPFGSTDSRRFRERERSGTGSSNSGRPISNPSSPAHEIVRQFSHPNDFSHLPPSPSTSSIKKLLRQGSNSNIHNDSSDQPPLPPLPNSLPSPKKQDHFRMDSAHSSSGLSQQNPSKVVDPETLEALRKLDGIGRSPSAGKRQSTRLVKPKSSDGIMSKGDSANRSRTPPPPSSDDKKSNQGRSGRIRASMPAMLVSQTSSPKQEDSEVLSPRSISFGPARASIGASSSTSSKHGSSISTSAVYSTAPSSNATGSARSATRTSIGSDAASSHSDGEGTRRGSLSGTIGGKEIPPVPPLPKQYSVPSPAQSNQATPSLESDQTQKYDQGDRMCSEALPTSVSAPNSTFRTSSTQATLSASPLTGSKRNDLTPNRSLPRPPIDRQTRSELSTTSQASGSSAASSRVPSKKWSFTNALHLGRSSSHKNSTSLSAPEDQQLSMSPSLPPGSFSQSSADYPKNAGMPWSNLKHSNSIDSFALSDRTPLDKGSNLAAVSRHASTMSSSSKLSAPALAGDSKGYSSSSSGSNKRLTPSSIPFFRRSSSSSVKALAAKGGALNVPAESVHPSSTPRASISSSRRIQSSTSINESATLSSPSSTTSSVRKSMLGGMGLSNMLKSSSSRRNLATAALKETPDGPITTGGSLGRSELGPYAGRGGKEQSDSAEKERPSPGRLSSIGLLGRKRGKTISSHDREKSESISIPPPLMDSMSHPMIDRKSSSGARHKVSPSLSTSSISANGGLASTRRQPSVSSHANTVNRVSRANLPIIAGSPSVVPMNGISSVAASGTIPSSASFTRMIDATPTKIPRIASRQSRQTTTPVTTTSSAPSAFSGSKKAGEMATTSSDSSYTRSDSNLSDFGVGASPNEELKTISSGPKATALDTKSGDGEMESSAGRLNGVSASASMSSFPTRVPRQLPVPPTAGNASLKANASSAANLRKTSKDMSSLVIKKSQHTPSASTTDLTGYGNTSSASTRVVNSKLPSLSLRLPSSSSSTSLSAPGPSSRSSSISPSLIEDDEAVGDEEMRQFLKRQKAKKQSTGATSSEIEALMNFPEPTEASPASTPLATIKSYFNDLSDFERREITEYSSIYYIGLHSKKRQATLSDNNQNHGYDDERGDFLMVPGDHLAYRYEIMCLLGKGSFGQVWQCRDHQTGQCVAVKVIRNKKRFHHQALVEVKILENLRKWDPDEKHYVIKMTEHFYFRNHLCIATELLSINLYELIKANSFAGFTTSLIRRFTTQLLSSLILMRQHRIVHCDLKPENVLLGHPAKSVIKVIDFGSSCFEHEKVYTYIQSRFYRSPEVILGMNYHMAIDMWSLGCILAELYTGFPIFPGENEQEQLSCIMEVLGMPDKYIIDKSSRKNLFFDTQGTARPVVNSKGKRRRPGTKTLAQVLKSDDDLFVDFISKCLTWDPDRRLKPQPALRHPWMSKRMTGPRPLPTLQPTTSKVSNPTLTSSSVKPKVSEAPKKTLNISAPTALTARVRVPHSTTAYAPSHLGTPGSTSMSSATSHRRVLTGQSSSMTTSVSSRGLNLHGLSKKGSVADR</sequence>
<feature type="region of interest" description="Disordered" evidence="12">
    <location>
        <begin position="1873"/>
        <end position="1916"/>
    </location>
</feature>
<evidence type="ECO:0000256" key="12">
    <source>
        <dbReference type="SAM" id="MobiDB-lite"/>
    </source>
</evidence>
<evidence type="ECO:0000256" key="3">
    <source>
        <dbReference type="ARBA" id="ARBA00022527"/>
    </source>
</evidence>
<evidence type="ECO:0000256" key="9">
    <source>
        <dbReference type="ARBA" id="ARBA00049308"/>
    </source>
</evidence>
<dbReference type="GO" id="GO:0005856">
    <property type="term" value="C:cytoskeleton"/>
    <property type="evidence" value="ECO:0007669"/>
    <property type="project" value="TreeGrafter"/>
</dbReference>
<feature type="region of interest" description="Disordered" evidence="12">
    <location>
        <begin position="949"/>
        <end position="989"/>
    </location>
</feature>
<dbReference type="Gene3D" id="3.30.10.30">
    <property type="entry name" value="DYRK"/>
    <property type="match status" value="1"/>
</dbReference>
<feature type="compositionally biased region" description="Basic and acidic residues" evidence="12">
    <location>
        <begin position="1107"/>
        <end position="1121"/>
    </location>
</feature>
<feature type="compositionally biased region" description="Low complexity" evidence="12">
    <location>
        <begin position="112"/>
        <end position="128"/>
    </location>
</feature>
<feature type="compositionally biased region" description="Polar residues" evidence="12">
    <location>
        <begin position="558"/>
        <end position="570"/>
    </location>
</feature>
<feature type="compositionally biased region" description="Low complexity" evidence="12">
    <location>
        <begin position="419"/>
        <end position="432"/>
    </location>
</feature>
<feature type="compositionally biased region" description="Polar residues" evidence="12">
    <location>
        <begin position="1950"/>
        <end position="1959"/>
    </location>
</feature>